<dbReference type="AlphaFoldDB" id="A0A176YYE8"/>
<dbReference type="STRING" id="1505087.AYJ54_06230"/>
<dbReference type="EMBL" id="LUUB01000040">
    <property type="protein sequence ID" value="OAF12422.1"/>
    <property type="molecule type" value="Genomic_DNA"/>
</dbReference>
<proteinExistence type="predicted"/>
<dbReference type="Proteomes" id="UP000076959">
    <property type="component" value="Unassembled WGS sequence"/>
</dbReference>
<comment type="caution">
    <text evidence="1">The sequence shown here is derived from an EMBL/GenBank/DDBJ whole genome shotgun (WGS) entry which is preliminary data.</text>
</comment>
<evidence type="ECO:0000313" key="1">
    <source>
        <dbReference type="EMBL" id="OAF12422.1"/>
    </source>
</evidence>
<accession>A0A176YYE8</accession>
<organism evidence="1 2">
    <name type="scientific">Bradyrhizobium centrolobii</name>
    <dbReference type="NCBI Taxonomy" id="1505087"/>
    <lineage>
        <taxon>Bacteria</taxon>
        <taxon>Pseudomonadati</taxon>
        <taxon>Pseudomonadota</taxon>
        <taxon>Alphaproteobacteria</taxon>
        <taxon>Hyphomicrobiales</taxon>
        <taxon>Nitrobacteraceae</taxon>
        <taxon>Bradyrhizobium</taxon>
    </lineage>
</organism>
<name>A0A176YYE8_9BRAD</name>
<sequence>MKPNFIVGQSALHGVEAFLKSRETPKLVAAAIQIQKVSSTPRLQKCGLRLQAIKFPGGW</sequence>
<evidence type="ECO:0000313" key="2">
    <source>
        <dbReference type="Proteomes" id="UP000076959"/>
    </source>
</evidence>
<keyword evidence="2" id="KW-1185">Reference proteome</keyword>
<protein>
    <submittedName>
        <fullName evidence="1">Uncharacterized protein</fullName>
    </submittedName>
</protein>
<gene>
    <name evidence="1" type="ORF">AYJ54_06230</name>
</gene>
<reference evidence="1 2" key="1">
    <citation type="submission" date="2016-03" db="EMBL/GenBank/DDBJ databases">
        <title>Draft Genome Sequence of the Strain BR 10245 (Bradyrhizobium sp.) isolated from nodules of Centrolobium paraense.</title>
        <authorList>
            <person name="Simoes-Araujo J.L.Sr."/>
            <person name="Barauna A.C."/>
            <person name="Silva K."/>
            <person name="Zilli J.E."/>
        </authorList>
    </citation>
    <scope>NUCLEOTIDE SEQUENCE [LARGE SCALE GENOMIC DNA]</scope>
    <source>
        <strain evidence="1 2">BR 10245</strain>
    </source>
</reference>